<feature type="region of interest" description="Disordered" evidence="1">
    <location>
        <begin position="256"/>
        <end position="281"/>
    </location>
</feature>
<dbReference type="EMBL" id="JBHUFZ010000001">
    <property type="protein sequence ID" value="MFD1888640.1"/>
    <property type="molecule type" value="Genomic_DNA"/>
</dbReference>
<organism evidence="2 3">
    <name type="scientific">Luteococcus peritonei</name>
    <dbReference type="NCBI Taxonomy" id="88874"/>
    <lineage>
        <taxon>Bacteria</taxon>
        <taxon>Bacillati</taxon>
        <taxon>Actinomycetota</taxon>
        <taxon>Actinomycetes</taxon>
        <taxon>Propionibacteriales</taxon>
        <taxon>Propionibacteriaceae</taxon>
        <taxon>Luteococcus</taxon>
    </lineage>
</organism>
<proteinExistence type="predicted"/>
<reference evidence="3" key="1">
    <citation type="journal article" date="2019" name="Int. J. Syst. Evol. Microbiol.">
        <title>The Global Catalogue of Microorganisms (GCM) 10K type strain sequencing project: providing services to taxonomists for standard genome sequencing and annotation.</title>
        <authorList>
            <consortium name="The Broad Institute Genomics Platform"/>
            <consortium name="The Broad Institute Genome Sequencing Center for Infectious Disease"/>
            <person name="Wu L."/>
            <person name="Ma J."/>
        </authorList>
    </citation>
    <scope>NUCLEOTIDE SEQUENCE [LARGE SCALE GENOMIC DNA]</scope>
    <source>
        <strain evidence="3">CAIM 431</strain>
    </source>
</reference>
<evidence type="ECO:0000313" key="2">
    <source>
        <dbReference type="EMBL" id="MFD1888640.1"/>
    </source>
</evidence>
<evidence type="ECO:0000313" key="3">
    <source>
        <dbReference type="Proteomes" id="UP001597326"/>
    </source>
</evidence>
<sequence length="303" mass="33460">MGTPPAPDPSKPEDFASIFSEAVARQDLTLTRLQARLQAAGTPVSSATLSYWQTGRSLPTRARSRKALLELEKILQLPPGRLIGALPGDAFTRWDPHSVMPDDETVTQALASMGLDLERRFTGVISLDEVVIAPNRAERSVLLQRLLRSEEDGWSRFPIVSRQDTELAQAPSVQALTGCLLGQVVQVPSARLVVAEMLLPRKLRRGAQQFVSYRIDSTPSQETQPFFERSLPNLHRTQVATIIFEGEPPRRATRYLRTSQDDPRGTIREHGPLPGSPVPVDGKQVQVVLSDAVTGIHGVAWQW</sequence>
<feature type="compositionally biased region" description="Basic and acidic residues" evidence="1">
    <location>
        <begin position="259"/>
        <end position="271"/>
    </location>
</feature>
<protein>
    <recommendedName>
        <fullName evidence="4">XRE family transcriptional regulator</fullName>
    </recommendedName>
</protein>
<dbReference type="RefSeq" id="WP_343871708.1">
    <property type="nucleotide sequence ID" value="NZ_BAAAIX010000001.1"/>
</dbReference>
<accession>A0ABW4RQU1</accession>
<dbReference type="Proteomes" id="UP001597326">
    <property type="component" value="Unassembled WGS sequence"/>
</dbReference>
<evidence type="ECO:0008006" key="4">
    <source>
        <dbReference type="Google" id="ProtNLM"/>
    </source>
</evidence>
<comment type="caution">
    <text evidence="2">The sequence shown here is derived from an EMBL/GenBank/DDBJ whole genome shotgun (WGS) entry which is preliminary data.</text>
</comment>
<gene>
    <name evidence="2" type="ORF">ACFSCS_00355</name>
</gene>
<name>A0ABW4RQU1_9ACTN</name>
<evidence type="ECO:0000256" key="1">
    <source>
        <dbReference type="SAM" id="MobiDB-lite"/>
    </source>
</evidence>
<keyword evidence="3" id="KW-1185">Reference proteome</keyword>